<protein>
    <submittedName>
        <fullName evidence="1">Uncharacterized protein</fullName>
    </submittedName>
</protein>
<evidence type="ECO:0000313" key="1">
    <source>
        <dbReference type="EMBL" id="CAB4219174.1"/>
    </source>
</evidence>
<organism evidence="1">
    <name type="scientific">uncultured Caudovirales phage</name>
    <dbReference type="NCBI Taxonomy" id="2100421"/>
    <lineage>
        <taxon>Viruses</taxon>
        <taxon>Duplodnaviria</taxon>
        <taxon>Heunggongvirae</taxon>
        <taxon>Uroviricota</taxon>
        <taxon>Caudoviricetes</taxon>
        <taxon>Peduoviridae</taxon>
        <taxon>Maltschvirus</taxon>
        <taxon>Maltschvirus maltsch</taxon>
    </lineage>
</organism>
<sequence>MNNTIAKILKTHTDSDNGTNYTPVFVNQSSRNITDLDTGVGYYTDTFFGIHNPNSSAVTVNVKTAAQGISGDGVDVRINAGDTFYAVISKITVDSGVTVALLAIPSTFSR</sequence>
<proteinExistence type="predicted"/>
<name>A0A6J5SWP1_9CAUD</name>
<reference evidence="1" key="1">
    <citation type="submission" date="2020-05" db="EMBL/GenBank/DDBJ databases">
        <authorList>
            <person name="Chiriac C."/>
            <person name="Salcher M."/>
            <person name="Ghai R."/>
            <person name="Kavagutti S V."/>
        </authorList>
    </citation>
    <scope>NUCLEOTIDE SEQUENCE</scope>
</reference>
<dbReference type="EMBL" id="LR797474">
    <property type="protein sequence ID" value="CAB4219174.1"/>
    <property type="molecule type" value="Genomic_DNA"/>
</dbReference>
<gene>
    <name evidence="1" type="ORF">UFOVP1604_257</name>
</gene>
<accession>A0A6J5SWP1</accession>